<organism evidence="1">
    <name type="scientific">Streptomyces sp. R41</name>
    <dbReference type="NCBI Taxonomy" id="3238632"/>
    <lineage>
        <taxon>Bacteria</taxon>
        <taxon>Bacillati</taxon>
        <taxon>Actinomycetota</taxon>
        <taxon>Actinomycetes</taxon>
        <taxon>Kitasatosporales</taxon>
        <taxon>Streptomycetaceae</taxon>
        <taxon>Streptomyces</taxon>
    </lineage>
</organism>
<sequence length="59" mass="6511">MTDTGSDSMHPGLTITVYRVDPETMKRTPVYSRSLSPADEPVFSLAFPPCRCFRCTKGG</sequence>
<accession>A0AB39R6Y1</accession>
<gene>
    <name evidence="1" type="ORF">AB5J53_00465</name>
</gene>
<dbReference type="RefSeq" id="WP_369243654.1">
    <property type="nucleotide sequence ID" value="NZ_CP163443.1"/>
</dbReference>
<name>A0AB39R6Y1_9ACTN</name>
<dbReference type="EMBL" id="CP163443">
    <property type="protein sequence ID" value="XDQ50298.1"/>
    <property type="molecule type" value="Genomic_DNA"/>
</dbReference>
<evidence type="ECO:0000313" key="1">
    <source>
        <dbReference type="EMBL" id="XDQ50298.1"/>
    </source>
</evidence>
<reference evidence="1" key="1">
    <citation type="submission" date="2024-07" db="EMBL/GenBank/DDBJ databases">
        <authorList>
            <person name="Yu S.T."/>
        </authorList>
    </citation>
    <scope>NUCLEOTIDE SEQUENCE</scope>
    <source>
        <strain evidence="1">R41</strain>
    </source>
</reference>
<protein>
    <submittedName>
        <fullName evidence="1">Uncharacterized protein</fullName>
    </submittedName>
</protein>
<dbReference type="AlphaFoldDB" id="A0AB39R6Y1"/>
<proteinExistence type="predicted"/>